<dbReference type="NCBIfam" id="TIGR00835">
    <property type="entry name" value="agcS"/>
    <property type="match status" value="1"/>
</dbReference>
<dbReference type="PROSITE" id="PS00873">
    <property type="entry name" value="NA_ALANINE_SYMP"/>
    <property type="match status" value="1"/>
</dbReference>
<keyword evidence="8" id="KW-0997">Cell inner membrane</keyword>
<organism evidence="9 10">
    <name type="scientific">Seminibacterium arietis</name>
    <dbReference type="NCBI Taxonomy" id="1173502"/>
    <lineage>
        <taxon>Bacteria</taxon>
        <taxon>Pseudomonadati</taxon>
        <taxon>Pseudomonadota</taxon>
        <taxon>Gammaproteobacteria</taxon>
        <taxon>Pasteurellales</taxon>
        <taxon>Pasteurellaceae</taxon>
        <taxon>Seminibacterium</taxon>
    </lineage>
</organism>
<dbReference type="Pfam" id="PF01235">
    <property type="entry name" value="Na_Ala_symp"/>
    <property type="match status" value="1"/>
</dbReference>
<name>A0ABW3I7H5_9PAST</name>
<keyword evidence="10" id="KW-1185">Reference proteome</keyword>
<feature type="transmembrane region" description="Helical" evidence="8">
    <location>
        <begin position="223"/>
        <end position="242"/>
    </location>
</feature>
<evidence type="ECO:0000256" key="8">
    <source>
        <dbReference type="RuleBase" id="RU363064"/>
    </source>
</evidence>
<keyword evidence="3 8" id="KW-0813">Transport</keyword>
<dbReference type="EMBL" id="JBHTJN010000008">
    <property type="protein sequence ID" value="MFD0965886.1"/>
    <property type="molecule type" value="Genomic_DNA"/>
</dbReference>
<comment type="subcellular location">
    <subcellularLocation>
        <location evidence="8">Cell inner membrane</location>
        <topology evidence="8">Multi-pass membrane protein</topology>
    </subcellularLocation>
    <subcellularLocation>
        <location evidence="1">Cell membrane</location>
        <topology evidence="1">Multi-pass membrane protein</topology>
    </subcellularLocation>
</comment>
<proteinExistence type="inferred from homology"/>
<keyword evidence="7 8" id="KW-0472">Membrane</keyword>
<dbReference type="RefSeq" id="WP_380819293.1">
    <property type="nucleotide sequence ID" value="NZ_JBHTJN010000008.1"/>
</dbReference>
<comment type="caution">
    <text evidence="9">The sequence shown here is derived from an EMBL/GenBank/DDBJ whole genome shotgun (WGS) entry which is preliminary data.</text>
</comment>
<dbReference type="Proteomes" id="UP001596996">
    <property type="component" value="Unassembled WGS sequence"/>
</dbReference>
<evidence type="ECO:0000256" key="6">
    <source>
        <dbReference type="ARBA" id="ARBA00022989"/>
    </source>
</evidence>
<reference evidence="10" key="1">
    <citation type="journal article" date="2019" name="Int. J. Syst. Evol. Microbiol.">
        <title>The Global Catalogue of Microorganisms (GCM) 10K type strain sequencing project: providing services to taxonomists for standard genome sequencing and annotation.</title>
        <authorList>
            <consortium name="The Broad Institute Genomics Platform"/>
            <consortium name="The Broad Institute Genome Sequencing Center for Infectious Disease"/>
            <person name="Wu L."/>
            <person name="Ma J."/>
        </authorList>
    </citation>
    <scope>NUCLEOTIDE SEQUENCE [LARGE SCALE GENOMIC DNA]</scope>
    <source>
        <strain evidence="10">CCUG 61707</strain>
    </source>
</reference>
<feature type="transmembrane region" description="Helical" evidence="8">
    <location>
        <begin position="27"/>
        <end position="51"/>
    </location>
</feature>
<feature type="transmembrane region" description="Helical" evidence="8">
    <location>
        <begin position="309"/>
        <end position="329"/>
    </location>
</feature>
<feature type="transmembrane region" description="Helical" evidence="8">
    <location>
        <begin position="152"/>
        <end position="171"/>
    </location>
</feature>
<feature type="transmembrane region" description="Helical" evidence="8">
    <location>
        <begin position="355"/>
        <end position="379"/>
    </location>
</feature>
<feature type="transmembrane region" description="Helical" evidence="8">
    <location>
        <begin position="191"/>
        <end position="211"/>
    </location>
</feature>
<evidence type="ECO:0000256" key="3">
    <source>
        <dbReference type="ARBA" id="ARBA00022448"/>
    </source>
</evidence>
<feature type="transmembrane region" description="Helical" evidence="8">
    <location>
        <begin position="421"/>
        <end position="445"/>
    </location>
</feature>
<dbReference type="Gene3D" id="1.20.1740.10">
    <property type="entry name" value="Amino acid/polyamine transporter I"/>
    <property type="match status" value="1"/>
</dbReference>
<accession>A0ABW3I7H5</accession>
<dbReference type="PRINTS" id="PR00175">
    <property type="entry name" value="NAALASMPORT"/>
</dbReference>
<keyword evidence="6 8" id="KW-1133">Transmembrane helix</keyword>
<dbReference type="PANTHER" id="PTHR30330">
    <property type="entry name" value="AGSS FAMILY TRANSPORTER, SODIUM-ALANINE"/>
    <property type="match status" value="1"/>
</dbReference>
<feature type="transmembrane region" description="Helical" evidence="8">
    <location>
        <begin position="391"/>
        <end position="409"/>
    </location>
</feature>
<evidence type="ECO:0000256" key="2">
    <source>
        <dbReference type="ARBA" id="ARBA00009261"/>
    </source>
</evidence>
<gene>
    <name evidence="9" type="ORF">ACFQ02_03330</name>
</gene>
<evidence type="ECO:0000256" key="4">
    <source>
        <dbReference type="ARBA" id="ARBA00022475"/>
    </source>
</evidence>
<keyword evidence="5 8" id="KW-0812">Transmembrane</keyword>
<keyword evidence="4" id="KW-1003">Cell membrane</keyword>
<evidence type="ECO:0000256" key="5">
    <source>
        <dbReference type="ARBA" id="ARBA00022692"/>
    </source>
</evidence>
<evidence type="ECO:0000256" key="1">
    <source>
        <dbReference type="ARBA" id="ARBA00004651"/>
    </source>
</evidence>
<keyword evidence="8" id="KW-0769">Symport</keyword>
<evidence type="ECO:0000313" key="9">
    <source>
        <dbReference type="EMBL" id="MFD0965886.1"/>
    </source>
</evidence>
<evidence type="ECO:0000313" key="10">
    <source>
        <dbReference type="Proteomes" id="UP001596996"/>
    </source>
</evidence>
<dbReference type="PANTHER" id="PTHR30330:SF1">
    <property type="entry name" value="AMINO-ACID CARRIER PROTEIN ALST"/>
    <property type="match status" value="1"/>
</dbReference>
<protein>
    <submittedName>
        <fullName evidence="9">Alanine/glycine:cation symporter family protein</fullName>
    </submittedName>
</protein>
<sequence length="479" mass="52302">MFSEFTVSIERALTWFIEHFDGPLWDITVIVLLGTGIFFTLTTSLVQLRLFPQSLREMWFGRSTNGNSLTPFQAFATGLASRVGVGNIGGVATAIAIGGEGAVFWMWVTALIGMSSAFAESSLAQLFKVKDVDGTTRGGPAYYITQGLKSPWLAVCFTLALIFTFGFAFNAVQANAIVEATSNAWHWQSHYVGIGLVILTGLIIFGGVKRIGQVSARIVPMMALFYLIIAVIILGMNIHMVPTVISRIIQSAFNFDAMAGGMFGAIFSKAMLMGIKRGLFSNEAGMGSAPNAAASADVKHPASQGLIQMLGVFVDTIVVCSCTAIIILLSDNYGGESLKSISLTQRALQYHVGDFGLHFLAFILLLFAFSSVIGNYAYAESNVRFIKNRPLVVLIFRLFVLFFVYFGAVNSGNIVWNFADTVMAIMALINLFSIVLLSPIVWLLLKDYQSQLKAGKEPVFNIENYPQLIKRGVKDDIWK</sequence>
<dbReference type="InterPro" id="IPR001463">
    <property type="entry name" value="Na/Ala_symport"/>
</dbReference>
<feature type="transmembrane region" description="Helical" evidence="8">
    <location>
        <begin position="248"/>
        <end position="267"/>
    </location>
</feature>
<comment type="similarity">
    <text evidence="2 8">Belongs to the alanine or glycine:cation symporter (AGCS) (TC 2.A.25) family.</text>
</comment>
<evidence type="ECO:0000256" key="7">
    <source>
        <dbReference type="ARBA" id="ARBA00023136"/>
    </source>
</evidence>